<organism evidence="2 3">
    <name type="scientific">Candidatus Desulfobacillus denitrificans</name>
    <dbReference type="NCBI Taxonomy" id="2608985"/>
    <lineage>
        <taxon>Bacteria</taxon>
        <taxon>Pseudomonadati</taxon>
        <taxon>Pseudomonadota</taxon>
        <taxon>Betaproteobacteria</taxon>
        <taxon>Candidatus Desulfobacillus</taxon>
    </lineage>
</organism>
<protein>
    <recommendedName>
        <fullName evidence="4">Porin</fullName>
    </recommendedName>
</protein>
<feature type="signal peptide" evidence="1">
    <location>
        <begin position="1"/>
        <end position="24"/>
    </location>
</feature>
<evidence type="ECO:0000256" key="1">
    <source>
        <dbReference type="SAM" id="SignalP"/>
    </source>
</evidence>
<name>A0A809QXE8_9PROT</name>
<dbReference type="Proteomes" id="UP000662914">
    <property type="component" value="Chromosome"/>
</dbReference>
<dbReference type="KEGG" id="ddz:DSYM_07920"/>
<evidence type="ECO:0000313" key="3">
    <source>
        <dbReference type="Proteomes" id="UP000662914"/>
    </source>
</evidence>
<dbReference type="AlphaFoldDB" id="A0A809QXE8"/>
<accession>A0A809QXE8</accession>
<gene>
    <name evidence="2" type="ORF">DSYM_07920</name>
</gene>
<dbReference type="EMBL" id="AP021857">
    <property type="protein sequence ID" value="BBO20093.1"/>
    <property type="molecule type" value="Genomic_DNA"/>
</dbReference>
<sequence>MEHGQKLSPAIALAALALSGQALAADWVMLQAMEPPSTTHKFFGIGQISYTNYYGCDKLQGLVNPNNGSATTAHGLLNGAYNAMCRTGPELRDRKADFNLDNLAVGLRGNLIPGKINYFLMANFGQNAANYEPLDTSRDHLVSLTDATMTFSYIPGVRVRAGLMRKPGPEELYQAVGATPYIWPSDFIARVQTEKFVRTNTKGTNFIQGQGYSNATASYSGWGADAGRDWGIQFFDAFKVGKWTHTYAAMIGNGSDIHSVRDYNSEKDLNLYFSTEYDLPGGKGPGKHGIKGYVYHQRGTRNFEINAAGDHSKDFDFTRHGFGVKALGELFGEGRGRHRLGAELMYANGMIFYTPTGNVVDEAFGGQIQIGAEKGNKARGFTLDYGWYMNDKWDFGIRYARHDVLYKTIGTALWNDADERIIKQLTFAVNYNYSPATRITFNIEPRDAKAPNPVTVGPSAAFRARATNNANIVTDAVGARFGLQVTHQF</sequence>
<keyword evidence="1" id="KW-0732">Signal</keyword>
<feature type="chain" id="PRO_5035279537" description="Porin" evidence="1">
    <location>
        <begin position="25"/>
        <end position="489"/>
    </location>
</feature>
<evidence type="ECO:0008006" key="4">
    <source>
        <dbReference type="Google" id="ProtNLM"/>
    </source>
</evidence>
<evidence type="ECO:0000313" key="2">
    <source>
        <dbReference type="EMBL" id="BBO20093.1"/>
    </source>
</evidence>
<proteinExistence type="predicted"/>
<reference evidence="2" key="1">
    <citation type="journal article" name="DNA Res.">
        <title>The physiological potential of anammox bacteria as revealed by their core genome structure.</title>
        <authorList>
            <person name="Okubo T."/>
            <person name="Toyoda A."/>
            <person name="Fukuhara K."/>
            <person name="Uchiyama I."/>
            <person name="Harigaya Y."/>
            <person name="Kuroiwa M."/>
            <person name="Suzuki T."/>
            <person name="Murakami Y."/>
            <person name="Suwa Y."/>
            <person name="Takami H."/>
        </authorList>
    </citation>
    <scope>NUCLEOTIDE SEQUENCE</scope>
    <source>
        <strain evidence="2">317325-3</strain>
    </source>
</reference>